<evidence type="ECO:0000256" key="1">
    <source>
        <dbReference type="SAM" id="MobiDB-lite"/>
    </source>
</evidence>
<reference evidence="3" key="1">
    <citation type="journal article" date="2010" name="Genome Res.">
        <title>Population genomic sequencing of Coccidioides fungi reveals recent hybridization and transposon control.</title>
        <authorList>
            <person name="Neafsey D.E."/>
            <person name="Barker B.M."/>
            <person name="Sharpton T.J."/>
            <person name="Stajich J.E."/>
            <person name="Park D.J."/>
            <person name="Whiston E."/>
            <person name="Hung C.-Y."/>
            <person name="McMahan C."/>
            <person name="White J."/>
            <person name="Sykes S."/>
            <person name="Heiman D."/>
            <person name="Young S."/>
            <person name="Zeng Q."/>
            <person name="Abouelleil A."/>
            <person name="Aftuck L."/>
            <person name="Bessette D."/>
            <person name="Brown A."/>
            <person name="FitzGerald M."/>
            <person name="Lui A."/>
            <person name="Macdonald J.P."/>
            <person name="Priest M."/>
            <person name="Orbach M.J."/>
            <person name="Galgiani J.N."/>
            <person name="Kirkland T.N."/>
            <person name="Cole G.T."/>
            <person name="Birren B.W."/>
            <person name="Henn M.R."/>
            <person name="Taylor J.W."/>
            <person name="Rounsley S.D."/>
        </authorList>
    </citation>
    <scope>NUCLEOTIDE SEQUENCE [LARGE SCALE GENOMIC DNA]</scope>
    <source>
        <strain evidence="3">RMSCC 2394</strain>
    </source>
</reference>
<proteinExistence type="predicted"/>
<dbReference type="Proteomes" id="UP000054565">
    <property type="component" value="Unassembled WGS sequence"/>
</dbReference>
<organism evidence="2 3">
    <name type="scientific">Coccidioides immitis RMSCC 2394</name>
    <dbReference type="NCBI Taxonomy" id="404692"/>
    <lineage>
        <taxon>Eukaryota</taxon>
        <taxon>Fungi</taxon>
        <taxon>Dikarya</taxon>
        <taxon>Ascomycota</taxon>
        <taxon>Pezizomycotina</taxon>
        <taxon>Eurotiomycetes</taxon>
        <taxon>Eurotiomycetidae</taxon>
        <taxon>Onygenales</taxon>
        <taxon>Onygenaceae</taxon>
        <taxon>Coccidioides</taxon>
    </lineage>
</organism>
<protein>
    <submittedName>
        <fullName evidence="2">Uncharacterized protein</fullName>
    </submittedName>
</protein>
<dbReference type="AlphaFoldDB" id="A0A0J6YNZ3"/>
<name>A0A0J6YNZ3_COCIT</name>
<feature type="region of interest" description="Disordered" evidence="1">
    <location>
        <begin position="96"/>
        <end position="120"/>
    </location>
</feature>
<dbReference type="EMBL" id="DS028098">
    <property type="protein sequence ID" value="KMP08894.1"/>
    <property type="molecule type" value="Genomic_DNA"/>
</dbReference>
<sequence length="120" mass="13831">MDHLDTAPPVFSSSRIPRKISLLVNFCSFCITCGRDMGPRVIQCKDRKMEMKKIFSSTPCCCFPAESPWRLRSPTERFKQDYYPAREAQRAVSLNTRGKRIHSRGSMETPCLPENVPFQK</sequence>
<accession>A0A0J6YNZ3</accession>
<gene>
    <name evidence="2" type="ORF">CIRG_08575</name>
</gene>
<evidence type="ECO:0000313" key="2">
    <source>
        <dbReference type="EMBL" id="KMP08894.1"/>
    </source>
</evidence>
<evidence type="ECO:0000313" key="3">
    <source>
        <dbReference type="Proteomes" id="UP000054565"/>
    </source>
</evidence>